<keyword evidence="5" id="KW-0436">Ligase</keyword>
<name>H6SLJ6_PARPM</name>
<dbReference type="CDD" id="cd01991">
    <property type="entry name" value="Asn_synthase_B_C"/>
    <property type="match status" value="1"/>
</dbReference>
<dbReference type="AlphaFoldDB" id="H6SLJ6"/>
<dbReference type="PANTHER" id="PTHR43284">
    <property type="entry name" value="ASPARAGINE SYNTHETASE (GLUTAMINE-HYDROLYZING)"/>
    <property type="match status" value="1"/>
</dbReference>
<dbReference type="SUPFAM" id="SSF52402">
    <property type="entry name" value="Adenine nucleotide alpha hydrolases-like"/>
    <property type="match status" value="1"/>
</dbReference>
<dbReference type="GO" id="GO:0004066">
    <property type="term" value="F:asparagine synthase (glutamine-hydrolyzing) activity"/>
    <property type="evidence" value="ECO:0007669"/>
    <property type="project" value="UniProtKB-EC"/>
</dbReference>
<dbReference type="Pfam" id="PF00733">
    <property type="entry name" value="Asn_synthase"/>
    <property type="match status" value="1"/>
</dbReference>
<dbReference type="InterPro" id="IPR001962">
    <property type="entry name" value="Asn_synthase"/>
</dbReference>
<feature type="domain" description="Asparagine synthetase" evidence="4">
    <location>
        <begin position="10"/>
        <end position="338"/>
    </location>
</feature>
<accession>H6SLJ6</accession>
<dbReference type="STRING" id="1150469.RSPPHO_02235"/>
<evidence type="ECO:0000256" key="2">
    <source>
        <dbReference type="ARBA" id="ARBA00012737"/>
    </source>
</evidence>
<evidence type="ECO:0000256" key="1">
    <source>
        <dbReference type="ARBA" id="ARBA00005187"/>
    </source>
</evidence>
<evidence type="ECO:0000259" key="4">
    <source>
        <dbReference type="Pfam" id="PF00733"/>
    </source>
</evidence>
<dbReference type="InterPro" id="IPR051786">
    <property type="entry name" value="ASN_synthetase/amidase"/>
</dbReference>
<dbReference type="PATRIC" id="fig|1150469.3.peg.2513"/>
<keyword evidence="6" id="KW-1185">Reference proteome</keyword>
<dbReference type="GO" id="GO:0005829">
    <property type="term" value="C:cytosol"/>
    <property type="evidence" value="ECO:0007669"/>
    <property type="project" value="TreeGrafter"/>
</dbReference>
<dbReference type="Proteomes" id="UP000033220">
    <property type="component" value="Chromosome DSM 122"/>
</dbReference>
<dbReference type="Gene3D" id="3.40.50.620">
    <property type="entry name" value="HUPs"/>
    <property type="match status" value="1"/>
</dbReference>
<evidence type="ECO:0000313" key="5">
    <source>
        <dbReference type="EMBL" id="CCG08861.1"/>
    </source>
</evidence>
<dbReference type="InterPro" id="IPR014729">
    <property type="entry name" value="Rossmann-like_a/b/a_fold"/>
</dbReference>
<dbReference type="HOGENOM" id="CLU_014658_3_4_5"/>
<organism evidence="5 6">
    <name type="scientific">Pararhodospirillum photometricum DSM 122</name>
    <dbReference type="NCBI Taxonomy" id="1150469"/>
    <lineage>
        <taxon>Bacteria</taxon>
        <taxon>Pseudomonadati</taxon>
        <taxon>Pseudomonadota</taxon>
        <taxon>Alphaproteobacteria</taxon>
        <taxon>Rhodospirillales</taxon>
        <taxon>Rhodospirillaceae</taxon>
        <taxon>Pararhodospirillum</taxon>
    </lineage>
</organism>
<comment type="catalytic activity">
    <reaction evidence="3">
        <text>L-aspartate + L-glutamine + ATP + H2O = L-asparagine + L-glutamate + AMP + diphosphate + H(+)</text>
        <dbReference type="Rhea" id="RHEA:12228"/>
        <dbReference type="ChEBI" id="CHEBI:15377"/>
        <dbReference type="ChEBI" id="CHEBI:15378"/>
        <dbReference type="ChEBI" id="CHEBI:29985"/>
        <dbReference type="ChEBI" id="CHEBI:29991"/>
        <dbReference type="ChEBI" id="CHEBI:30616"/>
        <dbReference type="ChEBI" id="CHEBI:33019"/>
        <dbReference type="ChEBI" id="CHEBI:58048"/>
        <dbReference type="ChEBI" id="CHEBI:58359"/>
        <dbReference type="ChEBI" id="CHEBI:456215"/>
        <dbReference type="EC" id="6.3.5.4"/>
    </reaction>
</comment>
<dbReference type="EMBL" id="HE663493">
    <property type="protein sequence ID" value="CCG08861.1"/>
    <property type="molecule type" value="Genomic_DNA"/>
</dbReference>
<reference evidence="5 6" key="1">
    <citation type="submission" date="2012-02" db="EMBL/GenBank/DDBJ databases">
        <title>Shotgun genome sequence of Phaeospirillum photometricum DSM 122.</title>
        <authorList>
            <person name="Duquesne K."/>
            <person name="Sturgis J."/>
        </authorList>
    </citation>
    <scope>NUCLEOTIDE SEQUENCE [LARGE SCALE GENOMIC DNA]</scope>
    <source>
        <strain evidence="6">DSM122</strain>
    </source>
</reference>
<proteinExistence type="predicted"/>
<dbReference type="KEGG" id="rpm:RSPPHO_02235"/>
<dbReference type="PANTHER" id="PTHR43284:SF1">
    <property type="entry name" value="ASPARAGINE SYNTHETASE"/>
    <property type="match status" value="1"/>
</dbReference>
<sequence length="358" mass="39104">MVPADPLQALDRVLEDSVRVHQRSDVPYGLFLSGGLDSSALLALMARLNERPVLAFTAGFPEAGADETAAARDAARAVGAEAVVVPVTSQDFFAHLPAILACLDDPVADYAVVPTWLLAREARRSVKVVLAGEGGDELLAGYGRYRQYCRPWPLRRPLRRASLLAGLGLLRAEPPAWRQALAAAEQAARREGGTRLMQAQRIDCADWLPHDLLTKLDRCLMAHGLEGRVPFLDPEVARFCLPLADDLKIRGGRGKWLLRAWLERTLPAVHAFAPKRGFTVPVGHWLAEHGARLGPLVAATPGVAALCHPDRVRRLFETLGKETALAAWVLLAYAVWHRHFIEEKPGAAEGDLFHCLAP</sequence>
<comment type="pathway">
    <text evidence="1">Amino-acid biosynthesis; L-asparagine biosynthesis; L-asparagine from L-aspartate (L-Gln route): step 1/1.</text>
</comment>
<evidence type="ECO:0000313" key="6">
    <source>
        <dbReference type="Proteomes" id="UP000033220"/>
    </source>
</evidence>
<evidence type="ECO:0000256" key="3">
    <source>
        <dbReference type="ARBA" id="ARBA00048741"/>
    </source>
</evidence>
<dbReference type="eggNOG" id="COG0367">
    <property type="taxonomic scope" value="Bacteria"/>
</dbReference>
<gene>
    <name evidence="5" type="ORF">RSPPHO_02235</name>
</gene>
<dbReference type="EC" id="6.3.5.4" evidence="2"/>
<protein>
    <recommendedName>
        <fullName evidence="2">asparagine synthase (glutamine-hydrolyzing)</fullName>
        <ecNumber evidence="2">6.3.5.4</ecNumber>
    </recommendedName>
</protein>
<dbReference type="GO" id="GO:0006529">
    <property type="term" value="P:asparagine biosynthetic process"/>
    <property type="evidence" value="ECO:0007669"/>
    <property type="project" value="InterPro"/>
</dbReference>